<gene>
    <name evidence="1" type="ORF">SAMN04489796_105109</name>
</gene>
<organism evidence="1 2">
    <name type="scientific">Winogradskyella thalassocola</name>
    <dbReference type="NCBI Taxonomy" id="262004"/>
    <lineage>
        <taxon>Bacteria</taxon>
        <taxon>Pseudomonadati</taxon>
        <taxon>Bacteroidota</taxon>
        <taxon>Flavobacteriia</taxon>
        <taxon>Flavobacteriales</taxon>
        <taxon>Flavobacteriaceae</taxon>
        <taxon>Winogradskyella</taxon>
    </lineage>
</organism>
<protein>
    <recommendedName>
        <fullName evidence="3">Lipocalin-like domain-containing protein</fullName>
    </recommendedName>
</protein>
<dbReference type="Gene3D" id="2.40.128.490">
    <property type="entry name" value="Uncharacterised protein PF14869, DUF4488"/>
    <property type="match status" value="1"/>
</dbReference>
<keyword evidence="2" id="KW-1185">Reference proteome</keyword>
<dbReference type="RefSeq" id="WP_139181070.1">
    <property type="nucleotide sequence ID" value="NZ_FNCZ01000005.1"/>
</dbReference>
<dbReference type="Proteomes" id="UP000199492">
    <property type="component" value="Unassembled WGS sequence"/>
</dbReference>
<dbReference type="PROSITE" id="PS51257">
    <property type="entry name" value="PROKAR_LIPOPROTEIN"/>
    <property type="match status" value="1"/>
</dbReference>
<dbReference type="AlphaFoldDB" id="A0A1G8G671"/>
<evidence type="ECO:0000313" key="2">
    <source>
        <dbReference type="Proteomes" id="UP000199492"/>
    </source>
</evidence>
<evidence type="ECO:0008006" key="3">
    <source>
        <dbReference type="Google" id="ProtNLM"/>
    </source>
</evidence>
<evidence type="ECO:0000313" key="1">
    <source>
        <dbReference type="EMBL" id="SDH89904.1"/>
    </source>
</evidence>
<reference evidence="2" key="1">
    <citation type="submission" date="2016-10" db="EMBL/GenBank/DDBJ databases">
        <authorList>
            <person name="Varghese N."/>
            <person name="Submissions S."/>
        </authorList>
    </citation>
    <scope>NUCLEOTIDE SEQUENCE [LARGE SCALE GENOMIC DNA]</scope>
    <source>
        <strain evidence="2">DSM 15363</strain>
    </source>
</reference>
<accession>A0A1G8G671</accession>
<sequence length="159" mass="18661">MSYKILVLSLAMVFISSCKEQDQKATENIETEEISEINKKGLNGTWELVGFYNYKDNVVLDSFSNNTISRQIKMYTDSKVMWCKLLKTDSIEFFGYGSYNYNDDGLTEVLEFGSAFMNEIIEEQQEFNFKLELSEDRFEQIEIDEDGNKIYSENYKRVE</sequence>
<dbReference type="OrthoDB" id="1441376at2"/>
<name>A0A1G8G671_9FLAO</name>
<dbReference type="EMBL" id="FNCZ01000005">
    <property type="protein sequence ID" value="SDH89904.1"/>
    <property type="molecule type" value="Genomic_DNA"/>
</dbReference>
<proteinExistence type="predicted"/>